<keyword evidence="10" id="KW-1006">Bacterial flagellum protein export</keyword>
<dbReference type="InterPro" id="IPR012823">
    <property type="entry name" value="Flagell_FliJ"/>
</dbReference>
<dbReference type="GO" id="GO:0005886">
    <property type="term" value="C:plasma membrane"/>
    <property type="evidence" value="ECO:0007669"/>
    <property type="project" value="UniProtKB-SubCell"/>
</dbReference>
<dbReference type="Pfam" id="PF02050">
    <property type="entry name" value="FliJ"/>
    <property type="match status" value="1"/>
</dbReference>
<comment type="caution">
    <text evidence="12">The sequence shown here is derived from an EMBL/GenBank/DDBJ whole genome shotgun (WGS) entry which is preliminary data.</text>
</comment>
<comment type="similarity">
    <text evidence="2">Belongs to the FliJ family.</text>
</comment>
<evidence type="ECO:0000313" key="13">
    <source>
        <dbReference type="Proteomes" id="UP000286482"/>
    </source>
</evidence>
<accession>A0A420EFQ3</accession>
<keyword evidence="13" id="KW-1185">Reference proteome</keyword>
<keyword evidence="11" id="KW-0175">Coiled coil</keyword>
<keyword evidence="9" id="KW-0472">Membrane</keyword>
<evidence type="ECO:0000256" key="2">
    <source>
        <dbReference type="ARBA" id="ARBA00010004"/>
    </source>
</evidence>
<sequence length="148" mass="17715">MARRALHLMEQRLAEQEQQAARDYAAARQQLDQFKTQLNNLEDYRRGYLKQALAKGKDGTTADGFHQYQLFIQKLELAGQQQMKTVFQMEQNLNKAHQNWIELQTKRKAMLHLIEQDRHREVIRQDKIEQKQLDEYAQMAFQRRLSEV</sequence>
<dbReference type="RefSeq" id="WP_120353490.1">
    <property type="nucleotide sequence ID" value="NZ_RAQO01000004.1"/>
</dbReference>
<keyword evidence="5" id="KW-1003">Cell membrane</keyword>
<keyword evidence="4" id="KW-0813">Transport</keyword>
<dbReference type="Proteomes" id="UP000286482">
    <property type="component" value="Unassembled WGS sequence"/>
</dbReference>
<reference evidence="12 13" key="1">
    <citation type="submission" date="2018-09" db="EMBL/GenBank/DDBJ databases">
        <authorList>
            <person name="Wang Z."/>
        </authorList>
    </citation>
    <scope>NUCLEOTIDE SEQUENCE [LARGE SCALE GENOMIC DNA]</scope>
    <source>
        <strain evidence="12 13">ALS 81</strain>
    </source>
</reference>
<dbReference type="EMBL" id="RAQO01000004">
    <property type="protein sequence ID" value="RKF19484.1"/>
    <property type="molecule type" value="Genomic_DNA"/>
</dbReference>
<keyword evidence="12" id="KW-0966">Cell projection</keyword>
<dbReference type="InterPro" id="IPR053716">
    <property type="entry name" value="Flag_assembly_chemotaxis_eff"/>
</dbReference>
<feature type="coiled-coil region" evidence="11">
    <location>
        <begin position="10"/>
        <end position="44"/>
    </location>
</feature>
<keyword evidence="8" id="KW-0653">Protein transport</keyword>
<dbReference type="GO" id="GO:0071973">
    <property type="term" value="P:bacterial-type flagellum-dependent cell motility"/>
    <property type="evidence" value="ECO:0007669"/>
    <property type="project" value="InterPro"/>
</dbReference>
<gene>
    <name evidence="12" type="primary">fliJ</name>
    <name evidence="12" type="ORF">DBZ36_03185</name>
</gene>
<evidence type="ECO:0000256" key="11">
    <source>
        <dbReference type="SAM" id="Coils"/>
    </source>
</evidence>
<keyword evidence="12" id="KW-0969">Cilium</keyword>
<name>A0A420EFQ3_9ALTE</name>
<evidence type="ECO:0000256" key="7">
    <source>
        <dbReference type="ARBA" id="ARBA00022795"/>
    </source>
</evidence>
<dbReference type="InterPro" id="IPR052570">
    <property type="entry name" value="FliJ"/>
</dbReference>
<dbReference type="Gene3D" id="1.10.287.1700">
    <property type="match status" value="1"/>
</dbReference>
<dbReference type="PANTHER" id="PTHR38786">
    <property type="entry name" value="FLAGELLAR FLIJ PROTEIN"/>
    <property type="match status" value="1"/>
</dbReference>
<proteinExistence type="inferred from homology"/>
<evidence type="ECO:0000256" key="3">
    <source>
        <dbReference type="ARBA" id="ARBA00020392"/>
    </source>
</evidence>
<evidence type="ECO:0000256" key="1">
    <source>
        <dbReference type="ARBA" id="ARBA00004413"/>
    </source>
</evidence>
<dbReference type="PANTHER" id="PTHR38786:SF1">
    <property type="entry name" value="FLAGELLAR FLIJ PROTEIN"/>
    <property type="match status" value="1"/>
</dbReference>
<dbReference type="OrthoDB" id="7063004at2"/>
<dbReference type="GO" id="GO:0009288">
    <property type="term" value="C:bacterial-type flagellum"/>
    <property type="evidence" value="ECO:0007669"/>
    <property type="project" value="InterPro"/>
</dbReference>
<keyword evidence="7" id="KW-1005">Bacterial flagellum biogenesis</keyword>
<protein>
    <recommendedName>
        <fullName evidence="3">Flagellar FliJ protein</fullName>
    </recommendedName>
</protein>
<evidence type="ECO:0000256" key="5">
    <source>
        <dbReference type="ARBA" id="ARBA00022475"/>
    </source>
</evidence>
<dbReference type="GO" id="GO:0044781">
    <property type="term" value="P:bacterial-type flagellum organization"/>
    <property type="evidence" value="ECO:0007669"/>
    <property type="project" value="UniProtKB-KW"/>
</dbReference>
<evidence type="ECO:0000256" key="10">
    <source>
        <dbReference type="ARBA" id="ARBA00023225"/>
    </source>
</evidence>
<dbReference type="NCBIfam" id="TIGR02473">
    <property type="entry name" value="flagell_FliJ"/>
    <property type="match status" value="1"/>
</dbReference>
<evidence type="ECO:0000256" key="6">
    <source>
        <dbReference type="ARBA" id="ARBA00022500"/>
    </source>
</evidence>
<comment type="subcellular location">
    <subcellularLocation>
        <location evidence="1">Cell membrane</location>
        <topology evidence="1">Peripheral membrane protein</topology>
        <orientation evidence="1">Cytoplasmic side</orientation>
    </subcellularLocation>
</comment>
<keyword evidence="6" id="KW-0145">Chemotaxis</keyword>
<evidence type="ECO:0000256" key="4">
    <source>
        <dbReference type="ARBA" id="ARBA00022448"/>
    </source>
</evidence>
<dbReference type="AlphaFoldDB" id="A0A420EFQ3"/>
<organism evidence="12 13">
    <name type="scientific">Alginatibacterium sediminis</name>
    <dbReference type="NCBI Taxonomy" id="2164068"/>
    <lineage>
        <taxon>Bacteria</taxon>
        <taxon>Pseudomonadati</taxon>
        <taxon>Pseudomonadota</taxon>
        <taxon>Gammaproteobacteria</taxon>
        <taxon>Alteromonadales</taxon>
        <taxon>Alteromonadaceae</taxon>
        <taxon>Alginatibacterium</taxon>
    </lineage>
</organism>
<dbReference type="GO" id="GO:0006935">
    <property type="term" value="P:chemotaxis"/>
    <property type="evidence" value="ECO:0007669"/>
    <property type="project" value="UniProtKB-KW"/>
</dbReference>
<evidence type="ECO:0000313" key="12">
    <source>
        <dbReference type="EMBL" id="RKF19484.1"/>
    </source>
</evidence>
<evidence type="ECO:0000256" key="8">
    <source>
        <dbReference type="ARBA" id="ARBA00022927"/>
    </source>
</evidence>
<evidence type="ECO:0000256" key="9">
    <source>
        <dbReference type="ARBA" id="ARBA00023136"/>
    </source>
</evidence>
<keyword evidence="12" id="KW-0282">Flagellum</keyword>
<dbReference type="GO" id="GO:0015031">
    <property type="term" value="P:protein transport"/>
    <property type="evidence" value="ECO:0007669"/>
    <property type="project" value="UniProtKB-KW"/>
</dbReference>